<dbReference type="AlphaFoldDB" id="A0A6G9YYH1"/>
<dbReference type="Pfam" id="PF00440">
    <property type="entry name" value="TetR_N"/>
    <property type="match status" value="1"/>
</dbReference>
<dbReference type="PANTHER" id="PTHR30055:SF234">
    <property type="entry name" value="HTH-TYPE TRANSCRIPTIONAL REGULATOR BETI"/>
    <property type="match status" value="1"/>
</dbReference>
<dbReference type="EMBL" id="CP046173">
    <property type="protein sequence ID" value="QIS18389.1"/>
    <property type="molecule type" value="Genomic_DNA"/>
</dbReference>
<dbReference type="InterPro" id="IPR050109">
    <property type="entry name" value="HTH-type_TetR-like_transc_reg"/>
</dbReference>
<dbReference type="PRINTS" id="PR00455">
    <property type="entry name" value="HTHTETR"/>
</dbReference>
<feature type="domain" description="HTH tetR-type" evidence="5">
    <location>
        <begin position="5"/>
        <end position="65"/>
    </location>
</feature>
<sequence>MVDESEREQAILDVAAELLLRLGYNKLTMGDVADGVSLHRGLVYLCFKSKDELVEAVVRRELQRYSRRWRECLMADPQGGSVASVYRAMAGALQQLPLAAAIVARDEQTFGKYLRRPGNLLENPKTLGTQAFLHAMQEAGAVRGDVDTRAVAFVLDALTPALRQVFPRPGAAATASDLPTAEQVVGALTELLELGLTPRSGADLEAGKAVMLAALEAEQ</sequence>
<evidence type="ECO:0000256" key="2">
    <source>
        <dbReference type="ARBA" id="ARBA00023125"/>
    </source>
</evidence>
<dbReference type="PROSITE" id="PS50977">
    <property type="entry name" value="HTH_TETR_2"/>
    <property type="match status" value="1"/>
</dbReference>
<accession>A0A6G9YYH1</accession>
<dbReference type="GO" id="GO:0003700">
    <property type="term" value="F:DNA-binding transcription factor activity"/>
    <property type="evidence" value="ECO:0007669"/>
    <property type="project" value="TreeGrafter"/>
</dbReference>
<keyword evidence="2 4" id="KW-0238">DNA-binding</keyword>
<dbReference type="InterPro" id="IPR009057">
    <property type="entry name" value="Homeodomain-like_sf"/>
</dbReference>
<evidence type="ECO:0000256" key="4">
    <source>
        <dbReference type="PROSITE-ProRule" id="PRU00335"/>
    </source>
</evidence>
<reference evidence="6 7" key="1">
    <citation type="journal article" date="2019" name="ACS Chem. Biol.">
        <title>Identification and Mobilization of a Cryptic Antibiotic Biosynthesis Gene Locus from a Human-Pathogenic Nocardia Isolate.</title>
        <authorList>
            <person name="Herisse M."/>
            <person name="Ishida K."/>
            <person name="Porter J.L."/>
            <person name="Howden B."/>
            <person name="Hertweck C."/>
            <person name="Stinear T.P."/>
            <person name="Pidot S.J."/>
        </authorList>
    </citation>
    <scope>NUCLEOTIDE SEQUENCE [LARGE SCALE GENOMIC DNA]</scope>
    <source>
        <strain evidence="6 7">AUSMDU00012715</strain>
    </source>
</reference>
<dbReference type="InterPro" id="IPR001647">
    <property type="entry name" value="HTH_TetR"/>
</dbReference>
<keyword evidence="1" id="KW-0805">Transcription regulation</keyword>
<dbReference type="GO" id="GO:0000976">
    <property type="term" value="F:transcription cis-regulatory region binding"/>
    <property type="evidence" value="ECO:0007669"/>
    <property type="project" value="TreeGrafter"/>
</dbReference>
<name>A0A6G9YYH1_9NOCA</name>
<evidence type="ECO:0000259" key="5">
    <source>
        <dbReference type="PROSITE" id="PS50977"/>
    </source>
</evidence>
<keyword evidence="3" id="KW-0804">Transcription</keyword>
<gene>
    <name evidence="6" type="ORF">F6W96_08950</name>
</gene>
<proteinExistence type="predicted"/>
<dbReference type="Gene3D" id="1.10.357.10">
    <property type="entry name" value="Tetracycline Repressor, domain 2"/>
    <property type="match status" value="1"/>
</dbReference>
<evidence type="ECO:0000313" key="6">
    <source>
        <dbReference type="EMBL" id="QIS18389.1"/>
    </source>
</evidence>
<dbReference type="RefSeq" id="WP_167485703.1">
    <property type="nucleotide sequence ID" value="NZ_CP046173.1"/>
</dbReference>
<feature type="DNA-binding region" description="H-T-H motif" evidence="4">
    <location>
        <begin position="28"/>
        <end position="47"/>
    </location>
</feature>
<evidence type="ECO:0000313" key="7">
    <source>
        <dbReference type="Proteomes" id="UP000500953"/>
    </source>
</evidence>
<dbReference type="SUPFAM" id="SSF46689">
    <property type="entry name" value="Homeodomain-like"/>
    <property type="match status" value="1"/>
</dbReference>
<dbReference type="Proteomes" id="UP000500953">
    <property type="component" value="Chromosome"/>
</dbReference>
<evidence type="ECO:0000256" key="3">
    <source>
        <dbReference type="ARBA" id="ARBA00023163"/>
    </source>
</evidence>
<protein>
    <submittedName>
        <fullName evidence="6">TetR family transcriptional regulator</fullName>
    </submittedName>
</protein>
<evidence type="ECO:0000256" key="1">
    <source>
        <dbReference type="ARBA" id="ARBA00023015"/>
    </source>
</evidence>
<dbReference type="PANTHER" id="PTHR30055">
    <property type="entry name" value="HTH-TYPE TRANSCRIPTIONAL REGULATOR RUTR"/>
    <property type="match status" value="1"/>
</dbReference>
<organism evidence="6 7">
    <name type="scientific">Nocardia terpenica</name>
    <dbReference type="NCBI Taxonomy" id="455432"/>
    <lineage>
        <taxon>Bacteria</taxon>
        <taxon>Bacillati</taxon>
        <taxon>Actinomycetota</taxon>
        <taxon>Actinomycetes</taxon>
        <taxon>Mycobacteriales</taxon>
        <taxon>Nocardiaceae</taxon>
        <taxon>Nocardia</taxon>
    </lineage>
</organism>